<keyword evidence="1" id="KW-0732">Signal</keyword>
<sequence>MNARTLFRAGLAALFAALAAASAAQAEPPVWVVKDKDSELVLFGSVHVLPPGLAWRPPALTRALKGADDLWFELPIDPATEAETGRLAGEVGMLPPDQSLFKLLDAKTSAQLLRVAQTYHASPEVLDHLRPWLAEIALAGAAYRKYGAQGADGVEKSVAAAAPPSAQLRAFETPAEQLSFFADAPFSDQVASLRQTLQEMEDKPDEFAVLVRAWMAGDVRALDREALAPLRKASPELFRRVVTDRNARWAAVLDQRLKGKGRTVVIVGVGHLVGKDGLPARLRALGYSVQGP</sequence>
<organism evidence="2 3">
    <name type="scientific">Phenylobacterium hankyongense</name>
    <dbReference type="NCBI Taxonomy" id="1813876"/>
    <lineage>
        <taxon>Bacteria</taxon>
        <taxon>Pseudomonadati</taxon>
        <taxon>Pseudomonadota</taxon>
        <taxon>Alphaproteobacteria</taxon>
        <taxon>Caulobacterales</taxon>
        <taxon>Caulobacteraceae</taxon>
        <taxon>Phenylobacterium</taxon>
    </lineage>
</organism>
<gene>
    <name evidence="2" type="ORF">DJ021_06790</name>
</gene>
<feature type="signal peptide" evidence="1">
    <location>
        <begin position="1"/>
        <end position="26"/>
    </location>
</feature>
<protein>
    <recommendedName>
        <fullName evidence="4">TraB/GumN family protein</fullName>
    </recommendedName>
</protein>
<dbReference type="OrthoDB" id="9806326at2"/>
<dbReference type="Proteomes" id="UP000249842">
    <property type="component" value="Unassembled WGS sequence"/>
</dbReference>
<dbReference type="InterPro" id="IPR047111">
    <property type="entry name" value="YbaP-like"/>
</dbReference>
<evidence type="ECO:0008006" key="4">
    <source>
        <dbReference type="Google" id="ProtNLM"/>
    </source>
</evidence>
<dbReference type="PANTHER" id="PTHR40590:SF1">
    <property type="entry name" value="CYTOPLASMIC PROTEIN"/>
    <property type="match status" value="1"/>
</dbReference>
<dbReference type="RefSeq" id="WP_111456821.1">
    <property type="nucleotide sequence ID" value="NZ_QFYP01000001.1"/>
</dbReference>
<feature type="chain" id="PRO_5016464947" description="TraB/GumN family protein" evidence="1">
    <location>
        <begin position="27"/>
        <end position="292"/>
    </location>
</feature>
<evidence type="ECO:0000313" key="2">
    <source>
        <dbReference type="EMBL" id="RAK59528.1"/>
    </source>
</evidence>
<name>A0A328B3E9_9CAUL</name>
<dbReference type="InterPro" id="IPR002816">
    <property type="entry name" value="TraB/PrgY/GumN_fam"/>
</dbReference>
<accession>A0A328B3E9</accession>
<reference evidence="3" key="1">
    <citation type="submission" date="2018-05" db="EMBL/GenBank/DDBJ databases">
        <authorList>
            <person name="Li X."/>
        </authorList>
    </citation>
    <scope>NUCLEOTIDE SEQUENCE [LARGE SCALE GENOMIC DNA]</scope>
    <source>
        <strain evidence="3">HKS-05</strain>
    </source>
</reference>
<evidence type="ECO:0000256" key="1">
    <source>
        <dbReference type="SAM" id="SignalP"/>
    </source>
</evidence>
<evidence type="ECO:0000313" key="3">
    <source>
        <dbReference type="Proteomes" id="UP000249842"/>
    </source>
</evidence>
<dbReference type="PANTHER" id="PTHR40590">
    <property type="entry name" value="CYTOPLASMIC PROTEIN-RELATED"/>
    <property type="match status" value="1"/>
</dbReference>
<dbReference type="EMBL" id="QFYP01000001">
    <property type="protein sequence ID" value="RAK59528.1"/>
    <property type="molecule type" value="Genomic_DNA"/>
</dbReference>
<dbReference type="AlphaFoldDB" id="A0A328B3E9"/>
<dbReference type="Pfam" id="PF01963">
    <property type="entry name" value="TraB_PrgY_gumN"/>
    <property type="match status" value="1"/>
</dbReference>
<dbReference type="CDD" id="cd14789">
    <property type="entry name" value="Tiki"/>
    <property type="match status" value="1"/>
</dbReference>
<keyword evidence="3" id="KW-1185">Reference proteome</keyword>
<proteinExistence type="predicted"/>
<comment type="caution">
    <text evidence="2">The sequence shown here is derived from an EMBL/GenBank/DDBJ whole genome shotgun (WGS) entry which is preliminary data.</text>
</comment>